<name>A0A840UDU4_9FIRM</name>
<feature type="transmembrane region" description="Helical" evidence="1">
    <location>
        <begin position="20"/>
        <end position="40"/>
    </location>
</feature>
<proteinExistence type="predicted"/>
<reference evidence="2 3" key="1">
    <citation type="submission" date="2020-08" db="EMBL/GenBank/DDBJ databases">
        <title>Genomic Encyclopedia of Type Strains, Phase IV (KMG-IV): sequencing the most valuable type-strain genomes for metagenomic binning, comparative biology and taxonomic classification.</title>
        <authorList>
            <person name="Goeker M."/>
        </authorList>
    </citation>
    <scope>NUCLEOTIDE SEQUENCE [LARGE SCALE GENOMIC DNA]</scope>
    <source>
        <strain evidence="2 3">DSM 24661</strain>
    </source>
</reference>
<dbReference type="AlphaFoldDB" id="A0A840UDU4"/>
<dbReference type="Proteomes" id="UP000559117">
    <property type="component" value="Unassembled WGS sequence"/>
</dbReference>
<comment type="caution">
    <text evidence="2">The sequence shown here is derived from an EMBL/GenBank/DDBJ whole genome shotgun (WGS) entry which is preliminary data.</text>
</comment>
<keyword evidence="1" id="KW-0472">Membrane</keyword>
<sequence>MADKLGFYAVLQLTIVIEKIILYTAISLLYCSIGGVSLSAGKRIVVEMPNELIGELDVLAQEEQTSHEEVLCKALRVYIKDNRHRSIIERMKKGYKEMGLINIALAEEGLYGGISKK</sequence>
<gene>
    <name evidence="2" type="ORF">HNR32_001025</name>
</gene>
<dbReference type="GO" id="GO:0006355">
    <property type="term" value="P:regulation of DNA-templated transcription"/>
    <property type="evidence" value="ECO:0007669"/>
    <property type="project" value="InterPro"/>
</dbReference>
<dbReference type="Gene3D" id="1.10.1220.10">
    <property type="entry name" value="Met repressor-like"/>
    <property type="match status" value="1"/>
</dbReference>
<protein>
    <submittedName>
        <fullName evidence="2">CopG family transcriptional regulator/antitoxin EndoAI</fullName>
    </submittedName>
</protein>
<dbReference type="InterPro" id="IPR013321">
    <property type="entry name" value="Arc_rbn_hlx_hlx"/>
</dbReference>
<evidence type="ECO:0000313" key="3">
    <source>
        <dbReference type="Proteomes" id="UP000559117"/>
    </source>
</evidence>
<organism evidence="2 3">
    <name type="scientific">Pectinatus brassicae</name>
    <dbReference type="NCBI Taxonomy" id="862415"/>
    <lineage>
        <taxon>Bacteria</taxon>
        <taxon>Bacillati</taxon>
        <taxon>Bacillota</taxon>
        <taxon>Negativicutes</taxon>
        <taxon>Selenomonadales</taxon>
        <taxon>Selenomonadaceae</taxon>
        <taxon>Pectinatus</taxon>
    </lineage>
</organism>
<dbReference type="EMBL" id="JACHFH010000009">
    <property type="protein sequence ID" value="MBB5335891.1"/>
    <property type="molecule type" value="Genomic_DNA"/>
</dbReference>
<evidence type="ECO:0000313" key="2">
    <source>
        <dbReference type="EMBL" id="MBB5335891.1"/>
    </source>
</evidence>
<evidence type="ECO:0000256" key="1">
    <source>
        <dbReference type="SAM" id="Phobius"/>
    </source>
</evidence>
<keyword evidence="1" id="KW-1133">Transmembrane helix</keyword>
<keyword evidence="1" id="KW-0812">Transmembrane</keyword>
<dbReference type="RefSeq" id="WP_183860309.1">
    <property type="nucleotide sequence ID" value="NZ_JACHFH010000009.1"/>
</dbReference>
<accession>A0A840UDU4</accession>
<keyword evidence="3" id="KW-1185">Reference proteome</keyword>